<proteinExistence type="predicted"/>
<dbReference type="InterPro" id="IPR004358">
    <property type="entry name" value="Sig_transdc_His_kin-like_C"/>
</dbReference>
<dbReference type="PANTHER" id="PTHR43547">
    <property type="entry name" value="TWO-COMPONENT HISTIDINE KINASE"/>
    <property type="match status" value="1"/>
</dbReference>
<dbReference type="PROSITE" id="PS50109">
    <property type="entry name" value="HIS_KIN"/>
    <property type="match status" value="1"/>
</dbReference>
<dbReference type="Pfam" id="PF00072">
    <property type="entry name" value="Response_reg"/>
    <property type="match status" value="1"/>
</dbReference>
<dbReference type="Pfam" id="PF00512">
    <property type="entry name" value="HisKA"/>
    <property type="match status" value="1"/>
</dbReference>
<dbReference type="SUPFAM" id="SSF52172">
    <property type="entry name" value="CheY-like"/>
    <property type="match status" value="1"/>
</dbReference>
<dbReference type="PROSITE" id="PS50110">
    <property type="entry name" value="RESPONSE_REGULATORY"/>
    <property type="match status" value="1"/>
</dbReference>
<dbReference type="Gene3D" id="3.30.450.20">
    <property type="entry name" value="PAS domain"/>
    <property type="match status" value="1"/>
</dbReference>
<dbReference type="InterPro" id="IPR035965">
    <property type="entry name" value="PAS-like_dom_sf"/>
</dbReference>
<dbReference type="SMART" id="SM00388">
    <property type="entry name" value="HisKA"/>
    <property type="match status" value="1"/>
</dbReference>
<dbReference type="InterPro" id="IPR011006">
    <property type="entry name" value="CheY-like_superfamily"/>
</dbReference>
<accession>A0A1H8ARC5</accession>
<dbReference type="InterPro" id="IPR013656">
    <property type="entry name" value="PAS_4"/>
</dbReference>
<dbReference type="SUPFAM" id="SSF55785">
    <property type="entry name" value="PYP-like sensor domain (PAS domain)"/>
    <property type="match status" value="1"/>
</dbReference>
<dbReference type="PANTHER" id="PTHR43547:SF2">
    <property type="entry name" value="HYBRID SIGNAL TRANSDUCTION HISTIDINE KINASE C"/>
    <property type="match status" value="1"/>
</dbReference>
<dbReference type="PROSITE" id="PS50113">
    <property type="entry name" value="PAC"/>
    <property type="match status" value="1"/>
</dbReference>
<dbReference type="PRINTS" id="PR00344">
    <property type="entry name" value="BCTRLSENSOR"/>
</dbReference>
<dbReference type="RefSeq" id="WP_075010049.1">
    <property type="nucleotide sequence ID" value="NZ_FOAP01000022.1"/>
</dbReference>
<dbReference type="InterPro" id="IPR003594">
    <property type="entry name" value="HATPase_dom"/>
</dbReference>
<dbReference type="CDD" id="cd00075">
    <property type="entry name" value="HATPase"/>
    <property type="match status" value="1"/>
</dbReference>
<dbReference type="SMART" id="SM00448">
    <property type="entry name" value="REC"/>
    <property type="match status" value="1"/>
</dbReference>
<evidence type="ECO:0000256" key="4">
    <source>
        <dbReference type="PROSITE-ProRule" id="PRU00169"/>
    </source>
</evidence>
<keyword evidence="10" id="KW-1185">Reference proteome</keyword>
<dbReference type="InterPro" id="IPR005467">
    <property type="entry name" value="His_kinase_dom"/>
</dbReference>
<evidence type="ECO:0000313" key="10">
    <source>
        <dbReference type="Proteomes" id="UP000182719"/>
    </source>
</evidence>
<name>A0A1H8ARC5_STIAU</name>
<protein>
    <recommendedName>
        <fullName evidence="2">histidine kinase</fullName>
        <ecNumber evidence="2">2.7.13.3</ecNumber>
    </recommendedName>
</protein>
<dbReference type="InterPro" id="IPR000700">
    <property type="entry name" value="PAS-assoc_C"/>
</dbReference>
<dbReference type="Pfam" id="PF08448">
    <property type="entry name" value="PAS_4"/>
    <property type="match status" value="1"/>
</dbReference>
<dbReference type="CDD" id="cd00156">
    <property type="entry name" value="REC"/>
    <property type="match status" value="1"/>
</dbReference>
<evidence type="ECO:0000256" key="3">
    <source>
        <dbReference type="ARBA" id="ARBA00022553"/>
    </source>
</evidence>
<organism evidence="9 10">
    <name type="scientific">Stigmatella aurantiaca</name>
    <dbReference type="NCBI Taxonomy" id="41"/>
    <lineage>
        <taxon>Bacteria</taxon>
        <taxon>Pseudomonadati</taxon>
        <taxon>Myxococcota</taxon>
        <taxon>Myxococcia</taxon>
        <taxon>Myxococcales</taxon>
        <taxon>Cystobacterineae</taxon>
        <taxon>Archangiaceae</taxon>
        <taxon>Stigmatella</taxon>
    </lineage>
</organism>
<dbReference type="SMART" id="SM00091">
    <property type="entry name" value="PAS"/>
    <property type="match status" value="1"/>
</dbReference>
<dbReference type="Gene3D" id="1.10.287.130">
    <property type="match status" value="1"/>
</dbReference>
<dbReference type="SUPFAM" id="SSF47384">
    <property type="entry name" value="Homodimeric domain of signal transducing histidine kinase"/>
    <property type="match status" value="1"/>
</dbReference>
<feature type="domain" description="Histidine kinase" evidence="5">
    <location>
        <begin position="286"/>
        <end position="501"/>
    </location>
</feature>
<feature type="domain" description="PAC" evidence="8">
    <location>
        <begin position="222"/>
        <end position="275"/>
    </location>
</feature>
<dbReference type="NCBIfam" id="TIGR00229">
    <property type="entry name" value="sensory_box"/>
    <property type="match status" value="1"/>
</dbReference>
<dbReference type="EMBL" id="FOAP01000022">
    <property type="protein sequence ID" value="SEM73076.1"/>
    <property type="molecule type" value="Genomic_DNA"/>
</dbReference>
<dbReference type="InterPro" id="IPR001789">
    <property type="entry name" value="Sig_transdc_resp-reg_receiver"/>
</dbReference>
<gene>
    <name evidence="9" type="ORF">SAMN05444354_12215</name>
</gene>
<feature type="domain" description="PAS" evidence="7">
    <location>
        <begin position="149"/>
        <end position="219"/>
    </location>
</feature>
<evidence type="ECO:0000259" key="7">
    <source>
        <dbReference type="PROSITE" id="PS50112"/>
    </source>
</evidence>
<dbReference type="InterPro" id="IPR036097">
    <property type="entry name" value="HisK_dim/P_sf"/>
</dbReference>
<evidence type="ECO:0000256" key="1">
    <source>
        <dbReference type="ARBA" id="ARBA00000085"/>
    </source>
</evidence>
<dbReference type="EC" id="2.7.13.3" evidence="2"/>
<dbReference type="Gene3D" id="3.30.565.10">
    <property type="entry name" value="Histidine kinase-like ATPase, C-terminal domain"/>
    <property type="match status" value="1"/>
</dbReference>
<sequence>MTRPSLTLLLVEDSPEDRNTYRSFLQEVGEYSYTFLEEEDAEQALEVCCARPVDCILLDYHLPGMDGLKFLRRLKERAGSHAPPVVMLTGRGNERIATQALKDGAADYLVKSDVTPDSLFRAVRNTLEREQLRRQLQAESAERMRLRVEHQRLAAVVADSSYFIGFASQQGQMQYLNPAGRQMVGVEKEDVTQLKVTDFYGPEEKLLSEEQLTPALQETGRWRGEFRLRNLSTGNTIPVQHDLFFVPDEEGQPVALATLALDISEQKRQEQEAQQRAEFEQYLAGIVGHDLRNPISAITLSAVMVLRRRDLDERMRDALNRILSSAERAHRLIDTTLDFTQARLGGGLRVVRKPLDFQELTQQVVDEVQLNFPEREVEVLHQGRSQGDWDADRMAQVLSNLVTNALRYSPRGTPVRVTTRGEAQAVILEVHNQGPPIPSELLPRLFAPMKRREPSDGASGRSLGLGLFIVDHVIRAHGGSIDVHSDARQGTTFTVRVPRQPPSYAQESSSG</sequence>
<evidence type="ECO:0000259" key="8">
    <source>
        <dbReference type="PROSITE" id="PS50113"/>
    </source>
</evidence>
<feature type="modified residue" description="4-aspartylphosphate" evidence="4">
    <location>
        <position position="59"/>
    </location>
</feature>
<dbReference type="CDD" id="cd00082">
    <property type="entry name" value="HisKA"/>
    <property type="match status" value="1"/>
</dbReference>
<dbReference type="PROSITE" id="PS50112">
    <property type="entry name" value="PAS"/>
    <property type="match status" value="1"/>
</dbReference>
<evidence type="ECO:0000256" key="2">
    <source>
        <dbReference type="ARBA" id="ARBA00012438"/>
    </source>
</evidence>
<dbReference type="SMART" id="SM00387">
    <property type="entry name" value="HATPase_c"/>
    <property type="match status" value="1"/>
</dbReference>
<dbReference type="SUPFAM" id="SSF55874">
    <property type="entry name" value="ATPase domain of HSP90 chaperone/DNA topoisomerase II/histidine kinase"/>
    <property type="match status" value="1"/>
</dbReference>
<dbReference type="InterPro" id="IPR003661">
    <property type="entry name" value="HisK_dim/P_dom"/>
</dbReference>
<comment type="catalytic activity">
    <reaction evidence="1">
        <text>ATP + protein L-histidine = ADP + protein N-phospho-L-histidine.</text>
        <dbReference type="EC" id="2.7.13.3"/>
    </reaction>
</comment>
<evidence type="ECO:0000259" key="5">
    <source>
        <dbReference type="PROSITE" id="PS50109"/>
    </source>
</evidence>
<dbReference type="CDD" id="cd00130">
    <property type="entry name" value="PAS"/>
    <property type="match status" value="1"/>
</dbReference>
<keyword evidence="3 4" id="KW-0597">Phosphoprotein</keyword>
<dbReference type="OrthoDB" id="5342753at2"/>
<feature type="domain" description="Response regulatory" evidence="6">
    <location>
        <begin position="7"/>
        <end position="126"/>
    </location>
</feature>
<dbReference type="Gene3D" id="3.40.50.2300">
    <property type="match status" value="1"/>
</dbReference>
<evidence type="ECO:0000313" key="9">
    <source>
        <dbReference type="EMBL" id="SEM73076.1"/>
    </source>
</evidence>
<dbReference type="AlphaFoldDB" id="A0A1H8ARC5"/>
<dbReference type="GO" id="GO:0000155">
    <property type="term" value="F:phosphorelay sensor kinase activity"/>
    <property type="evidence" value="ECO:0007669"/>
    <property type="project" value="InterPro"/>
</dbReference>
<dbReference type="InterPro" id="IPR000014">
    <property type="entry name" value="PAS"/>
</dbReference>
<dbReference type="Pfam" id="PF02518">
    <property type="entry name" value="HATPase_c"/>
    <property type="match status" value="1"/>
</dbReference>
<dbReference type="Proteomes" id="UP000182719">
    <property type="component" value="Unassembled WGS sequence"/>
</dbReference>
<evidence type="ECO:0000259" key="6">
    <source>
        <dbReference type="PROSITE" id="PS50110"/>
    </source>
</evidence>
<reference evidence="10" key="1">
    <citation type="submission" date="2016-10" db="EMBL/GenBank/DDBJ databases">
        <authorList>
            <person name="Varghese N."/>
            <person name="Submissions S."/>
        </authorList>
    </citation>
    <scope>NUCLEOTIDE SEQUENCE [LARGE SCALE GENOMIC DNA]</scope>
    <source>
        <strain evidence="10">DSM 17044</strain>
    </source>
</reference>
<dbReference type="InterPro" id="IPR036890">
    <property type="entry name" value="HATPase_C_sf"/>
</dbReference>